<feature type="domain" description="Fucosyltransferase C-terminal" evidence="6">
    <location>
        <begin position="195"/>
        <end position="284"/>
    </location>
</feature>
<gene>
    <name evidence="7" type="ORF">BSL78_03420</name>
</gene>
<dbReference type="OrthoDB" id="427096at2759"/>
<keyword evidence="4 5" id="KW-0808">Transferase</keyword>
<keyword evidence="3 5" id="KW-0328">Glycosyltransferase</keyword>
<dbReference type="Pfam" id="PF00852">
    <property type="entry name" value="Glyco_transf_10"/>
    <property type="match status" value="1"/>
</dbReference>
<proteinExistence type="inferred from homology"/>
<dbReference type="EMBL" id="MRZV01000076">
    <property type="protein sequence ID" value="PIK59689.1"/>
    <property type="molecule type" value="Genomic_DNA"/>
</dbReference>
<comment type="caution">
    <text evidence="7">The sequence shown here is derived from an EMBL/GenBank/DDBJ whole genome shotgun (WGS) entry which is preliminary data.</text>
</comment>
<protein>
    <recommendedName>
        <fullName evidence="5">Fucosyltransferase</fullName>
        <ecNumber evidence="5">2.4.1.-</ecNumber>
    </recommendedName>
</protein>
<evidence type="ECO:0000256" key="3">
    <source>
        <dbReference type="ARBA" id="ARBA00022676"/>
    </source>
</evidence>
<accession>A0A2G8LHF9</accession>
<keyword evidence="8" id="KW-1185">Reference proteome</keyword>
<dbReference type="Gene3D" id="3.40.50.11660">
    <property type="entry name" value="Glycosyl transferase family 10, C-terminal domain"/>
    <property type="match status" value="1"/>
</dbReference>
<dbReference type="PANTHER" id="PTHR11929">
    <property type="entry name" value="ALPHA- 1,3 -FUCOSYLTRANSFERASE"/>
    <property type="match status" value="1"/>
</dbReference>
<dbReference type="InterPro" id="IPR001503">
    <property type="entry name" value="Glyco_trans_10"/>
</dbReference>
<dbReference type="EC" id="2.4.1.-" evidence="5"/>
<reference evidence="7 8" key="1">
    <citation type="journal article" date="2017" name="PLoS Biol.">
        <title>The sea cucumber genome provides insights into morphological evolution and visceral regeneration.</title>
        <authorList>
            <person name="Zhang X."/>
            <person name="Sun L."/>
            <person name="Yuan J."/>
            <person name="Sun Y."/>
            <person name="Gao Y."/>
            <person name="Zhang L."/>
            <person name="Li S."/>
            <person name="Dai H."/>
            <person name="Hamel J.F."/>
            <person name="Liu C."/>
            <person name="Yu Y."/>
            <person name="Liu S."/>
            <person name="Lin W."/>
            <person name="Guo K."/>
            <person name="Jin S."/>
            <person name="Xu P."/>
            <person name="Storey K.B."/>
            <person name="Huan P."/>
            <person name="Zhang T."/>
            <person name="Zhou Y."/>
            <person name="Zhang J."/>
            <person name="Lin C."/>
            <person name="Li X."/>
            <person name="Xing L."/>
            <person name="Huo D."/>
            <person name="Sun M."/>
            <person name="Wang L."/>
            <person name="Mercier A."/>
            <person name="Li F."/>
            <person name="Yang H."/>
            <person name="Xiang J."/>
        </authorList>
    </citation>
    <scope>NUCLEOTIDE SEQUENCE [LARGE SCALE GENOMIC DNA]</scope>
    <source>
        <strain evidence="7">Shaxun</strain>
        <tissue evidence="7">Muscle</tissue>
    </source>
</reference>
<dbReference type="InterPro" id="IPR055270">
    <property type="entry name" value="Glyco_tran_10_C"/>
</dbReference>
<keyword evidence="5" id="KW-0333">Golgi apparatus</keyword>
<keyword evidence="5" id="KW-0472">Membrane</keyword>
<dbReference type="AlphaFoldDB" id="A0A2G8LHF9"/>
<name>A0A2G8LHF9_STIJA</name>
<comment type="pathway">
    <text evidence="1">Protein modification; protein glycosylation.</text>
</comment>
<evidence type="ECO:0000313" key="7">
    <source>
        <dbReference type="EMBL" id="PIK59689.1"/>
    </source>
</evidence>
<dbReference type="PANTHER" id="PTHR11929:SF145">
    <property type="entry name" value="ALPHA-(1,3)-FUCOSYLTRANSFERASE FUT-1"/>
    <property type="match status" value="1"/>
</dbReference>
<dbReference type="GO" id="GO:0032580">
    <property type="term" value="C:Golgi cisterna membrane"/>
    <property type="evidence" value="ECO:0007669"/>
    <property type="project" value="UniProtKB-SubCell"/>
</dbReference>
<evidence type="ECO:0000256" key="1">
    <source>
        <dbReference type="ARBA" id="ARBA00004922"/>
    </source>
</evidence>
<evidence type="ECO:0000313" key="8">
    <source>
        <dbReference type="Proteomes" id="UP000230750"/>
    </source>
</evidence>
<sequence>MMKRLIYSLLTFFAVVMVSQIAVINWRYHTLSYERYRKGNATLVTGYIEKLTWNALNKSVETDVQKTERTRELKETQILQPLPNHRSDREHTGHDNLVNDTITAAIFSCNLHWISKGEQQRFPRTFECPHTDKRITFIAAIEDESAIKDVDVVIFAAGVNSSTWERAMAVRKAHQVWVYSTAESPGNSPQALTEYELVPIVVGASKTDYERVAPPNSFIFADDFDSVRDLARYIRKVATNTTLYNQYHHWRLMGKAFLYKSVRVYPFSSTEGACALLNFLEENAWKGNHSLSTGLDPFGSEWLGSCGLCGKHDWMTAYDIASNAYLPNLRTVLSNSSLYGVPFAHSHPVQG</sequence>
<keyword evidence="5" id="KW-0812">Transmembrane</keyword>
<dbReference type="InterPro" id="IPR038577">
    <property type="entry name" value="GT10-like_C_sf"/>
</dbReference>
<dbReference type="Proteomes" id="UP000230750">
    <property type="component" value="Unassembled WGS sequence"/>
</dbReference>
<evidence type="ECO:0000256" key="2">
    <source>
        <dbReference type="ARBA" id="ARBA00008919"/>
    </source>
</evidence>
<evidence type="ECO:0000256" key="4">
    <source>
        <dbReference type="ARBA" id="ARBA00022679"/>
    </source>
</evidence>
<comment type="subcellular location">
    <subcellularLocation>
        <location evidence="5">Golgi apparatus</location>
        <location evidence="5">Golgi stack membrane</location>
        <topology evidence="5">Single-pass type II membrane protein</topology>
    </subcellularLocation>
</comment>
<organism evidence="7 8">
    <name type="scientific">Stichopus japonicus</name>
    <name type="common">Sea cucumber</name>
    <dbReference type="NCBI Taxonomy" id="307972"/>
    <lineage>
        <taxon>Eukaryota</taxon>
        <taxon>Metazoa</taxon>
        <taxon>Echinodermata</taxon>
        <taxon>Eleutherozoa</taxon>
        <taxon>Echinozoa</taxon>
        <taxon>Holothuroidea</taxon>
        <taxon>Aspidochirotacea</taxon>
        <taxon>Aspidochirotida</taxon>
        <taxon>Stichopodidae</taxon>
        <taxon>Apostichopus</taxon>
    </lineage>
</organism>
<dbReference type="UniPathway" id="UPA00378"/>
<dbReference type="GO" id="GO:0046920">
    <property type="term" value="F:alpha-(1-&gt;3)-fucosyltransferase activity"/>
    <property type="evidence" value="ECO:0007669"/>
    <property type="project" value="TreeGrafter"/>
</dbReference>
<dbReference type="SUPFAM" id="SSF53756">
    <property type="entry name" value="UDP-Glycosyltransferase/glycogen phosphorylase"/>
    <property type="match status" value="1"/>
</dbReference>
<evidence type="ECO:0000259" key="6">
    <source>
        <dbReference type="Pfam" id="PF00852"/>
    </source>
</evidence>
<comment type="similarity">
    <text evidence="2 5">Belongs to the glycosyltransferase 10 family.</text>
</comment>
<evidence type="ECO:0000256" key="5">
    <source>
        <dbReference type="RuleBase" id="RU003832"/>
    </source>
</evidence>